<keyword evidence="2" id="KW-0808">Transferase</keyword>
<dbReference type="GO" id="GO:0005975">
    <property type="term" value="P:carbohydrate metabolic process"/>
    <property type="evidence" value="ECO:0007669"/>
    <property type="project" value="InterPro"/>
</dbReference>
<dbReference type="InterPro" id="IPR004276">
    <property type="entry name" value="GlycoTrans_28_N"/>
</dbReference>
<dbReference type="Proteomes" id="UP001237642">
    <property type="component" value="Unassembled WGS sequence"/>
</dbReference>
<name>A0AAD8HXN6_9APIA</name>
<dbReference type="PANTHER" id="PTHR21015:SF22">
    <property type="entry name" value="GLYCOSYLTRANSFERASE"/>
    <property type="match status" value="1"/>
</dbReference>
<keyword evidence="5" id="KW-1185">Reference proteome</keyword>
<reference evidence="4" key="1">
    <citation type="submission" date="2023-02" db="EMBL/GenBank/DDBJ databases">
        <title>Genome of toxic invasive species Heracleum sosnowskyi carries increased number of genes despite the absence of recent whole-genome duplications.</title>
        <authorList>
            <person name="Schelkunov M."/>
            <person name="Shtratnikova V."/>
            <person name="Makarenko M."/>
            <person name="Klepikova A."/>
            <person name="Omelchenko D."/>
            <person name="Novikova G."/>
            <person name="Obukhova E."/>
            <person name="Bogdanov V."/>
            <person name="Penin A."/>
            <person name="Logacheva M."/>
        </authorList>
    </citation>
    <scope>NUCLEOTIDE SEQUENCE</scope>
    <source>
        <strain evidence="4">Hsosn_3</strain>
        <tissue evidence="4">Leaf</tissue>
    </source>
</reference>
<dbReference type="Gene3D" id="3.40.50.2000">
    <property type="entry name" value="Glycogen Phosphorylase B"/>
    <property type="match status" value="1"/>
</dbReference>
<comment type="caution">
    <text evidence="4">The sequence shown here is derived from an EMBL/GenBank/DDBJ whole genome shotgun (WGS) entry which is preliminary data.</text>
</comment>
<dbReference type="EMBL" id="JAUIZM010000007">
    <property type="protein sequence ID" value="KAK1374382.1"/>
    <property type="molecule type" value="Genomic_DNA"/>
</dbReference>
<gene>
    <name evidence="4" type="ORF">POM88_030575</name>
</gene>
<dbReference type="AlphaFoldDB" id="A0AAD8HXN6"/>
<evidence type="ECO:0000256" key="1">
    <source>
        <dbReference type="ARBA" id="ARBA00022676"/>
    </source>
</evidence>
<evidence type="ECO:0000256" key="2">
    <source>
        <dbReference type="ARBA" id="ARBA00022679"/>
    </source>
</evidence>
<accession>A0AAD8HXN6</accession>
<evidence type="ECO:0000259" key="3">
    <source>
        <dbReference type="Pfam" id="PF03033"/>
    </source>
</evidence>
<sequence length="113" mass="12610">MATISQFYLFPSNPTQHNSDPRKLRITYCLAFKETSNQDHNVEKWRDHLRVMFAAGGTGGHIYPAIAIADQLKTINPNRQILFIGTPNGMESIAVPSAGYDFRTVPATIHPVI</sequence>
<dbReference type="SUPFAM" id="SSF53756">
    <property type="entry name" value="UDP-Glycosyltransferase/glycogen phosphorylase"/>
    <property type="match status" value="1"/>
</dbReference>
<dbReference type="Pfam" id="PF03033">
    <property type="entry name" value="Glyco_transf_28"/>
    <property type="match status" value="1"/>
</dbReference>
<dbReference type="GO" id="GO:0016758">
    <property type="term" value="F:hexosyltransferase activity"/>
    <property type="evidence" value="ECO:0007669"/>
    <property type="project" value="InterPro"/>
</dbReference>
<protein>
    <recommendedName>
        <fullName evidence="3">Glycosyltransferase family 28 N-terminal domain-containing protein</fullName>
    </recommendedName>
</protein>
<evidence type="ECO:0000313" key="5">
    <source>
        <dbReference type="Proteomes" id="UP001237642"/>
    </source>
</evidence>
<dbReference type="PANTHER" id="PTHR21015">
    <property type="entry name" value="UDP-N-ACETYLGLUCOSAMINE--N-ACETYLMURAMYL-(PENTAPEPTIDE) PYROPHOSPHORYL-UNDECAPRENOL N-ACETYLGLUCOSAMINE TRANSFERASE 1"/>
    <property type="match status" value="1"/>
</dbReference>
<keyword evidence="1" id="KW-0328">Glycosyltransferase</keyword>
<reference evidence="4" key="2">
    <citation type="submission" date="2023-05" db="EMBL/GenBank/DDBJ databases">
        <authorList>
            <person name="Schelkunov M.I."/>
        </authorList>
    </citation>
    <scope>NUCLEOTIDE SEQUENCE</scope>
    <source>
        <strain evidence="4">Hsosn_3</strain>
        <tissue evidence="4">Leaf</tissue>
    </source>
</reference>
<feature type="domain" description="Glycosyltransferase family 28 N-terminal" evidence="3">
    <location>
        <begin position="51"/>
        <end position="108"/>
    </location>
</feature>
<organism evidence="4 5">
    <name type="scientific">Heracleum sosnowskyi</name>
    <dbReference type="NCBI Taxonomy" id="360622"/>
    <lineage>
        <taxon>Eukaryota</taxon>
        <taxon>Viridiplantae</taxon>
        <taxon>Streptophyta</taxon>
        <taxon>Embryophyta</taxon>
        <taxon>Tracheophyta</taxon>
        <taxon>Spermatophyta</taxon>
        <taxon>Magnoliopsida</taxon>
        <taxon>eudicotyledons</taxon>
        <taxon>Gunneridae</taxon>
        <taxon>Pentapetalae</taxon>
        <taxon>asterids</taxon>
        <taxon>campanulids</taxon>
        <taxon>Apiales</taxon>
        <taxon>Apiaceae</taxon>
        <taxon>Apioideae</taxon>
        <taxon>apioid superclade</taxon>
        <taxon>Tordylieae</taxon>
        <taxon>Tordyliinae</taxon>
        <taxon>Heracleum</taxon>
    </lineage>
</organism>
<proteinExistence type="predicted"/>
<evidence type="ECO:0000313" key="4">
    <source>
        <dbReference type="EMBL" id="KAK1374382.1"/>
    </source>
</evidence>